<evidence type="ECO:0000256" key="1">
    <source>
        <dbReference type="ARBA" id="ARBA00001946"/>
    </source>
</evidence>
<organism evidence="10 11">
    <name type="scientific">Propionibacterium australiense</name>
    <dbReference type="NCBI Taxonomy" id="119981"/>
    <lineage>
        <taxon>Bacteria</taxon>
        <taxon>Bacillati</taxon>
        <taxon>Actinomycetota</taxon>
        <taxon>Actinomycetes</taxon>
        <taxon>Propionibacteriales</taxon>
        <taxon>Propionibacteriaceae</taxon>
        <taxon>Propionibacterium</taxon>
    </lineage>
</organism>
<protein>
    <submittedName>
        <fullName evidence="9 10">Nucleotidyltransferase</fullName>
        <ecNumber evidence="10">2.7.7.-</ecNumber>
    </submittedName>
</protein>
<keyword evidence="5" id="KW-0547">Nucleotide-binding</keyword>
<keyword evidence="3 10" id="KW-0548">Nucleotidyltransferase</keyword>
<dbReference type="OrthoDB" id="9803128at2"/>
<dbReference type="PANTHER" id="PTHR33571">
    <property type="entry name" value="SSL8005 PROTEIN"/>
    <property type="match status" value="1"/>
</dbReference>
<dbReference type="GO" id="GO:0005524">
    <property type="term" value="F:ATP binding"/>
    <property type="evidence" value="ECO:0007669"/>
    <property type="project" value="UniProtKB-KW"/>
</dbReference>
<dbReference type="InterPro" id="IPR052038">
    <property type="entry name" value="Type-VII_TA_antitoxin"/>
</dbReference>
<evidence type="ECO:0000256" key="7">
    <source>
        <dbReference type="ARBA" id="ARBA00022842"/>
    </source>
</evidence>
<dbReference type="AlphaFoldDB" id="A0A383S513"/>
<evidence type="ECO:0000313" key="9">
    <source>
        <dbReference type="EMBL" id="RLP11878.1"/>
    </source>
</evidence>
<evidence type="ECO:0000256" key="5">
    <source>
        <dbReference type="ARBA" id="ARBA00022741"/>
    </source>
</evidence>
<evidence type="ECO:0000313" key="10">
    <source>
        <dbReference type="EMBL" id="SYZ32662.1"/>
    </source>
</evidence>
<keyword evidence="4" id="KW-0479">Metal-binding</keyword>
<reference evidence="9 12" key="3">
    <citation type="submission" date="2018-10" db="EMBL/GenBank/DDBJ databases">
        <title>Propionibacterium australiense Genome Sequencing and Assembly.</title>
        <authorList>
            <person name="Bernier A.-M."/>
            <person name="Bernard K."/>
        </authorList>
    </citation>
    <scope>NUCLEOTIDE SEQUENCE [LARGE SCALE GENOMIC DNA]</scope>
    <source>
        <strain evidence="9 12">NML98A078</strain>
    </source>
</reference>
<dbReference type="EMBL" id="RCIW01000004">
    <property type="protein sequence ID" value="RLP11878.1"/>
    <property type="molecule type" value="Genomic_DNA"/>
</dbReference>
<evidence type="ECO:0000313" key="12">
    <source>
        <dbReference type="Proteomes" id="UP000279336"/>
    </source>
</evidence>
<dbReference type="InterPro" id="IPR041633">
    <property type="entry name" value="Polbeta"/>
</dbReference>
<evidence type="ECO:0000256" key="4">
    <source>
        <dbReference type="ARBA" id="ARBA00022723"/>
    </source>
</evidence>
<dbReference type="Gene3D" id="3.30.460.10">
    <property type="entry name" value="Beta Polymerase, domain 2"/>
    <property type="match status" value="1"/>
</dbReference>
<comment type="cofactor">
    <cofactor evidence="1">
        <name>Mg(2+)</name>
        <dbReference type="ChEBI" id="CHEBI:18420"/>
    </cofactor>
</comment>
<sequence length="102" mass="11479">MLKSMGDLQIDFPRLAELCRRYGLARLEVFGSFARGEECSDSDVDLLYTLEADRSLGWEIEDLSDSLAALFGRPVDLVSRRSLHPVIRDRVVAEAETLYEAA</sequence>
<keyword evidence="11" id="KW-1185">Reference proteome</keyword>
<keyword evidence="7" id="KW-0460">Magnesium</keyword>
<dbReference type="Proteomes" id="UP000263928">
    <property type="component" value="Unassembled WGS sequence"/>
</dbReference>
<evidence type="ECO:0000256" key="2">
    <source>
        <dbReference type="ARBA" id="ARBA00022679"/>
    </source>
</evidence>
<dbReference type="SUPFAM" id="SSF81301">
    <property type="entry name" value="Nucleotidyltransferase"/>
    <property type="match status" value="1"/>
</dbReference>
<evidence type="ECO:0000256" key="3">
    <source>
        <dbReference type="ARBA" id="ARBA00022695"/>
    </source>
</evidence>
<reference evidence="10" key="1">
    <citation type="submission" date="2018-08" db="EMBL/GenBank/DDBJ databases">
        <authorList>
            <person name="Ferrada E.E."/>
            <person name="Latorre B.A."/>
        </authorList>
    </citation>
    <scope>NUCLEOTIDE SEQUENCE [LARGE SCALE GENOMIC DNA]</scope>
    <source>
        <strain evidence="10">Propionibacterium_australiense1</strain>
    </source>
</reference>
<keyword evidence="2 10" id="KW-0808">Transferase</keyword>
<accession>A0A383S513</accession>
<gene>
    <name evidence="9" type="ORF">D7U36_03150</name>
    <name evidence="10" type="ORF">PROPAUS_0551</name>
</gene>
<keyword evidence="6" id="KW-0067">ATP-binding</keyword>
<evidence type="ECO:0000313" key="11">
    <source>
        <dbReference type="Proteomes" id="UP000263928"/>
    </source>
</evidence>
<dbReference type="EMBL" id="UNQJ01000002">
    <property type="protein sequence ID" value="SYZ32662.1"/>
    <property type="molecule type" value="Genomic_DNA"/>
</dbReference>
<evidence type="ECO:0000256" key="6">
    <source>
        <dbReference type="ARBA" id="ARBA00022840"/>
    </source>
</evidence>
<dbReference type="PANTHER" id="PTHR33571:SF12">
    <property type="entry name" value="BSL3053 PROTEIN"/>
    <property type="match status" value="1"/>
</dbReference>
<feature type="domain" description="Polymerase beta nucleotidyltransferase" evidence="8">
    <location>
        <begin position="24"/>
        <end position="100"/>
    </location>
</feature>
<evidence type="ECO:0000259" key="8">
    <source>
        <dbReference type="Pfam" id="PF18765"/>
    </source>
</evidence>
<name>A0A383S513_9ACTN</name>
<proteinExistence type="predicted"/>
<reference evidence="11" key="2">
    <citation type="submission" date="2018-08" db="EMBL/GenBank/DDBJ databases">
        <authorList>
            <person name="Hornung B."/>
        </authorList>
    </citation>
    <scope>NUCLEOTIDE SEQUENCE [LARGE SCALE GENOMIC DNA]</scope>
</reference>
<dbReference type="EC" id="2.7.7.-" evidence="10"/>
<dbReference type="GO" id="GO:0046872">
    <property type="term" value="F:metal ion binding"/>
    <property type="evidence" value="ECO:0007669"/>
    <property type="project" value="UniProtKB-KW"/>
</dbReference>
<dbReference type="CDD" id="cd05403">
    <property type="entry name" value="NT_KNTase_like"/>
    <property type="match status" value="1"/>
</dbReference>
<dbReference type="Pfam" id="PF18765">
    <property type="entry name" value="Polbeta"/>
    <property type="match status" value="1"/>
</dbReference>
<dbReference type="InterPro" id="IPR043519">
    <property type="entry name" value="NT_sf"/>
</dbReference>
<dbReference type="Proteomes" id="UP000279336">
    <property type="component" value="Unassembled WGS sequence"/>
</dbReference>
<dbReference type="GO" id="GO:0016779">
    <property type="term" value="F:nucleotidyltransferase activity"/>
    <property type="evidence" value="ECO:0007669"/>
    <property type="project" value="UniProtKB-KW"/>
</dbReference>